<protein>
    <submittedName>
        <fullName evidence="2 3">Uncharacterized protein LOC109476534</fullName>
    </submittedName>
</protein>
<dbReference type="RefSeq" id="XP_019633077.1">
    <property type="nucleotide sequence ID" value="XM_019777518.1"/>
</dbReference>
<sequence length="395" mass="45409">MAAASQIHVQGPQYHGATTVQARKRQLILQLPNESPHHKTRPRTETADFRKFCQDLGFQEKFPDDILFMPEEVRGHQTREEWILQLMQEKYEERLSENDSMTSLTFDSLAALGFSYDKIQAILGRIPQRLRPYEETIYWAQQIVSDDLFHMQNECPIYPFNDASSYKVTSWPNQHEKTEVSTQDLTFVNMPGFSRGSRSVGNSIKNLTGFPKAGPGELMLYHATSHDSVAHILKYGVDLEKGKKPSDFSNGYSFYLDPDVDSCYDFAGRIKSAKAVLVFKVTEEDFTSTDNTLNLCDAKHKGLWQEVVKRHRQPAGVPKAVKKLQEEFGLSKPYRNYDVVFGPWCKNIDEVMRPKMPQLPKPNEHQVQYMVQSQELADKLNQSLKCVLFFPKSKK</sequence>
<dbReference type="RefSeq" id="XP_019633076.1">
    <property type="nucleotide sequence ID" value="XM_019777517.1"/>
</dbReference>
<evidence type="ECO:0000313" key="1">
    <source>
        <dbReference type="Proteomes" id="UP000515135"/>
    </source>
</evidence>
<dbReference type="Proteomes" id="UP000515135">
    <property type="component" value="Unplaced"/>
</dbReference>
<organism evidence="1 2">
    <name type="scientific">Branchiostoma belcheri</name>
    <name type="common">Amphioxus</name>
    <dbReference type="NCBI Taxonomy" id="7741"/>
    <lineage>
        <taxon>Eukaryota</taxon>
        <taxon>Metazoa</taxon>
        <taxon>Chordata</taxon>
        <taxon>Cephalochordata</taxon>
        <taxon>Leptocardii</taxon>
        <taxon>Amphioxiformes</taxon>
        <taxon>Branchiostomatidae</taxon>
        <taxon>Branchiostoma</taxon>
    </lineage>
</organism>
<proteinExistence type="predicted"/>
<keyword evidence="1" id="KW-1185">Reference proteome</keyword>
<gene>
    <name evidence="2 3" type="primary">LOC109476534</name>
</gene>
<dbReference type="GeneID" id="109476534"/>
<accession>A0A6P4ZU03</accession>
<evidence type="ECO:0000313" key="2">
    <source>
        <dbReference type="RefSeq" id="XP_019633076.1"/>
    </source>
</evidence>
<evidence type="ECO:0000313" key="3">
    <source>
        <dbReference type="RefSeq" id="XP_019633077.1"/>
    </source>
</evidence>
<name>A0A6P4ZU03_BRABE</name>
<dbReference type="OrthoDB" id="5947100at2759"/>
<dbReference type="AlphaFoldDB" id="A0A6P4ZU03"/>
<reference evidence="2 3" key="1">
    <citation type="submission" date="2025-04" db="UniProtKB">
        <authorList>
            <consortium name="RefSeq"/>
        </authorList>
    </citation>
    <scope>IDENTIFICATION</scope>
    <source>
        <tissue evidence="2 3">Gonad</tissue>
    </source>
</reference>
<dbReference type="KEGG" id="bbel:109476534"/>